<protein>
    <recommendedName>
        <fullName evidence="3">Tetratricopeptide repeat protein</fullName>
    </recommendedName>
</protein>
<dbReference type="RefSeq" id="WP_105051537.1">
    <property type="nucleotide sequence ID" value="NZ_BMYG01000003.1"/>
</dbReference>
<reference evidence="1 2" key="1">
    <citation type="submission" date="2016-12" db="EMBL/GenBank/DDBJ databases">
        <title>Diversity of luminous bacteria.</title>
        <authorList>
            <person name="Yoshizawa S."/>
            <person name="Kogure K."/>
        </authorList>
    </citation>
    <scope>NUCLEOTIDE SEQUENCE [LARGE SCALE GENOMIC DNA]</scope>
    <source>
        <strain evidence="1 2">SA4-48</strain>
    </source>
</reference>
<keyword evidence="2" id="KW-1185">Reference proteome</keyword>
<evidence type="ECO:0000313" key="1">
    <source>
        <dbReference type="EMBL" id="PQJ53065.1"/>
    </source>
</evidence>
<dbReference type="SUPFAM" id="SSF48452">
    <property type="entry name" value="TPR-like"/>
    <property type="match status" value="1"/>
</dbReference>
<evidence type="ECO:0008006" key="3">
    <source>
        <dbReference type="Google" id="ProtNLM"/>
    </source>
</evidence>
<name>A0A2S7UTJ9_9GAMM</name>
<dbReference type="InterPro" id="IPR011990">
    <property type="entry name" value="TPR-like_helical_dom_sf"/>
</dbReference>
<dbReference type="EMBL" id="MSCH01000003">
    <property type="protein sequence ID" value="PQJ53065.1"/>
    <property type="molecule type" value="Genomic_DNA"/>
</dbReference>
<proteinExistence type="predicted"/>
<accession>A0A2S7UTJ9</accession>
<dbReference type="AlphaFoldDB" id="A0A2S7UTJ9"/>
<sequence>MREWENTMRQVKTAFNDKVFSTAISLNKKALSLANKAFDKNVSQDAHKAVASVMVSYFSLADSYIEIGSFDQAYKMYQKSFMFIQKLSNELHKNTELKIAIYKAISQLNNEWYSFKQRHEGNLLSTHRISPRDFKLNLGQLLKTHLATH</sequence>
<organism evidence="1 2">
    <name type="scientific">Psychrosphaera saromensis</name>
    <dbReference type="NCBI Taxonomy" id="716813"/>
    <lineage>
        <taxon>Bacteria</taxon>
        <taxon>Pseudomonadati</taxon>
        <taxon>Pseudomonadota</taxon>
        <taxon>Gammaproteobacteria</taxon>
        <taxon>Alteromonadales</taxon>
        <taxon>Pseudoalteromonadaceae</taxon>
        <taxon>Psychrosphaera</taxon>
    </lineage>
</organism>
<gene>
    <name evidence="1" type="ORF">BTO11_04925</name>
</gene>
<dbReference type="Proteomes" id="UP000239007">
    <property type="component" value="Unassembled WGS sequence"/>
</dbReference>
<dbReference type="Gene3D" id="1.25.40.10">
    <property type="entry name" value="Tetratricopeptide repeat domain"/>
    <property type="match status" value="1"/>
</dbReference>
<evidence type="ECO:0000313" key="2">
    <source>
        <dbReference type="Proteomes" id="UP000239007"/>
    </source>
</evidence>
<comment type="caution">
    <text evidence="1">The sequence shown here is derived from an EMBL/GenBank/DDBJ whole genome shotgun (WGS) entry which is preliminary data.</text>
</comment>